<dbReference type="SMART" id="SM00220">
    <property type="entry name" value="S_TKc"/>
    <property type="match status" value="1"/>
</dbReference>
<dbReference type="EMBL" id="JAMYWD010000001">
    <property type="protein sequence ID" value="KAJ4980322.1"/>
    <property type="molecule type" value="Genomic_DNA"/>
</dbReference>
<accession>A0A9Q0R286</accession>
<evidence type="ECO:0000313" key="7">
    <source>
        <dbReference type="EMBL" id="KAJ4980322.1"/>
    </source>
</evidence>
<organism evidence="7 8">
    <name type="scientific">Protea cynaroides</name>
    <dbReference type="NCBI Taxonomy" id="273540"/>
    <lineage>
        <taxon>Eukaryota</taxon>
        <taxon>Viridiplantae</taxon>
        <taxon>Streptophyta</taxon>
        <taxon>Embryophyta</taxon>
        <taxon>Tracheophyta</taxon>
        <taxon>Spermatophyta</taxon>
        <taxon>Magnoliopsida</taxon>
        <taxon>Proteales</taxon>
        <taxon>Proteaceae</taxon>
        <taxon>Protea</taxon>
    </lineage>
</organism>
<evidence type="ECO:0000256" key="4">
    <source>
        <dbReference type="ARBA" id="ARBA00022777"/>
    </source>
</evidence>
<feature type="domain" description="Protein kinase" evidence="6">
    <location>
        <begin position="1"/>
        <end position="160"/>
    </location>
</feature>
<dbReference type="GO" id="GO:0004674">
    <property type="term" value="F:protein serine/threonine kinase activity"/>
    <property type="evidence" value="ECO:0007669"/>
    <property type="project" value="UniProtKB-KW"/>
</dbReference>
<protein>
    <recommendedName>
        <fullName evidence="6">Protein kinase domain-containing protein</fullName>
    </recommendedName>
</protein>
<name>A0A9Q0R286_9MAGN</name>
<evidence type="ECO:0000256" key="3">
    <source>
        <dbReference type="ARBA" id="ARBA00022741"/>
    </source>
</evidence>
<dbReference type="InterPro" id="IPR008271">
    <property type="entry name" value="Ser/Thr_kinase_AS"/>
</dbReference>
<evidence type="ECO:0000256" key="5">
    <source>
        <dbReference type="ARBA" id="ARBA00022840"/>
    </source>
</evidence>
<keyword evidence="1" id="KW-0723">Serine/threonine-protein kinase</keyword>
<comment type="caution">
    <text evidence="7">The sequence shown here is derived from an EMBL/GenBank/DDBJ whole genome shotgun (WGS) entry which is preliminary data.</text>
</comment>
<dbReference type="PROSITE" id="PS50011">
    <property type="entry name" value="PROTEIN_KINASE_DOM"/>
    <property type="match status" value="1"/>
</dbReference>
<dbReference type="InterPro" id="IPR011009">
    <property type="entry name" value="Kinase-like_dom_sf"/>
</dbReference>
<keyword evidence="5" id="KW-0067">ATP-binding</keyword>
<dbReference type="AlphaFoldDB" id="A0A9Q0R286"/>
<keyword evidence="2" id="KW-0808">Transferase</keyword>
<sequence>MSVYVVGFVIPTEAPFGSNTQFQYSSLASHRSPQRSHLLKQWKRRKMGCSTVMGSKTKIFIVLEYVTGGELFDKIVNNGRMWEDEARKYFQQLINAIDYCHSRGVYHRDLKPENLLLDAYGNLKVSDFGLSALSQQVREKELVIVLPPSFCSTVGILTVC</sequence>
<evidence type="ECO:0000313" key="8">
    <source>
        <dbReference type="Proteomes" id="UP001141806"/>
    </source>
</evidence>
<dbReference type="PROSITE" id="PS00108">
    <property type="entry name" value="PROTEIN_KINASE_ST"/>
    <property type="match status" value="1"/>
</dbReference>
<reference evidence="7" key="1">
    <citation type="journal article" date="2023" name="Plant J.">
        <title>The genome of the king protea, Protea cynaroides.</title>
        <authorList>
            <person name="Chang J."/>
            <person name="Duong T.A."/>
            <person name="Schoeman C."/>
            <person name="Ma X."/>
            <person name="Roodt D."/>
            <person name="Barker N."/>
            <person name="Li Z."/>
            <person name="Van de Peer Y."/>
            <person name="Mizrachi E."/>
        </authorList>
    </citation>
    <scope>NUCLEOTIDE SEQUENCE</scope>
    <source>
        <tissue evidence="7">Young leaves</tissue>
    </source>
</reference>
<dbReference type="Gene3D" id="1.10.510.10">
    <property type="entry name" value="Transferase(Phosphotransferase) domain 1"/>
    <property type="match status" value="1"/>
</dbReference>
<dbReference type="Proteomes" id="UP001141806">
    <property type="component" value="Unassembled WGS sequence"/>
</dbReference>
<dbReference type="PANTHER" id="PTHR43895:SF104">
    <property type="entry name" value="CBL-INTERACTING SERINE_THREONINE-PROTEIN KINASE 3"/>
    <property type="match status" value="1"/>
</dbReference>
<dbReference type="SUPFAM" id="SSF56112">
    <property type="entry name" value="Protein kinase-like (PK-like)"/>
    <property type="match status" value="1"/>
</dbReference>
<dbReference type="GO" id="GO:0005524">
    <property type="term" value="F:ATP binding"/>
    <property type="evidence" value="ECO:0007669"/>
    <property type="project" value="UniProtKB-KW"/>
</dbReference>
<dbReference type="GO" id="GO:0007165">
    <property type="term" value="P:signal transduction"/>
    <property type="evidence" value="ECO:0007669"/>
    <property type="project" value="TreeGrafter"/>
</dbReference>
<evidence type="ECO:0000256" key="1">
    <source>
        <dbReference type="ARBA" id="ARBA00022527"/>
    </source>
</evidence>
<proteinExistence type="predicted"/>
<evidence type="ECO:0000259" key="6">
    <source>
        <dbReference type="PROSITE" id="PS50011"/>
    </source>
</evidence>
<dbReference type="OrthoDB" id="193931at2759"/>
<dbReference type="Pfam" id="PF00069">
    <property type="entry name" value="Pkinase"/>
    <property type="match status" value="1"/>
</dbReference>
<keyword evidence="4" id="KW-0418">Kinase</keyword>
<dbReference type="PANTHER" id="PTHR43895">
    <property type="entry name" value="CALCIUM/CALMODULIN-DEPENDENT PROTEIN KINASE KINASE-RELATED"/>
    <property type="match status" value="1"/>
</dbReference>
<gene>
    <name evidence="7" type="ORF">NE237_031159</name>
</gene>
<keyword evidence="8" id="KW-1185">Reference proteome</keyword>
<dbReference type="InterPro" id="IPR000719">
    <property type="entry name" value="Prot_kinase_dom"/>
</dbReference>
<keyword evidence="3" id="KW-0547">Nucleotide-binding</keyword>
<evidence type="ECO:0000256" key="2">
    <source>
        <dbReference type="ARBA" id="ARBA00022679"/>
    </source>
</evidence>